<gene>
    <name evidence="2" type="ORF">NC992_15200</name>
</gene>
<comment type="caution">
    <text evidence="2">The sequence shown here is derived from an EMBL/GenBank/DDBJ whole genome shotgun (WGS) entry which is preliminary data.</text>
</comment>
<dbReference type="InterPro" id="IPR029058">
    <property type="entry name" value="AB_hydrolase_fold"/>
</dbReference>
<reference evidence="2 3" key="1">
    <citation type="submission" date="2022-04" db="EMBL/GenBank/DDBJ databases">
        <title>Positive selection, recombination, and allopatry shape intraspecific diversity of widespread and dominant cyanobacteria.</title>
        <authorList>
            <person name="Wei J."/>
            <person name="Shu W."/>
            <person name="Hu C."/>
        </authorList>
    </citation>
    <scope>NUCLEOTIDE SEQUENCE [LARGE SCALE GENOMIC DNA]</scope>
    <source>
        <strain evidence="2 3">DQ-A4</strain>
    </source>
</reference>
<dbReference type="Gene3D" id="3.40.50.1820">
    <property type="entry name" value="alpha/beta hydrolase"/>
    <property type="match status" value="1"/>
</dbReference>
<name>A0ABV0K6T2_9CYAN</name>
<dbReference type="PANTHER" id="PTHR46623">
    <property type="entry name" value="CARBOXYMETHYLENEBUTENOLIDASE-RELATED"/>
    <property type="match status" value="1"/>
</dbReference>
<dbReference type="PANTHER" id="PTHR46623:SF6">
    <property type="entry name" value="ALPHA_BETA-HYDROLASES SUPERFAMILY PROTEIN"/>
    <property type="match status" value="1"/>
</dbReference>
<keyword evidence="3" id="KW-1185">Reference proteome</keyword>
<dbReference type="InterPro" id="IPR002925">
    <property type="entry name" value="Dienelactn_hydro"/>
</dbReference>
<dbReference type="SUPFAM" id="SSF53474">
    <property type="entry name" value="alpha/beta-Hydrolases"/>
    <property type="match status" value="1"/>
</dbReference>
<feature type="domain" description="Dienelactone hydrolase" evidence="1">
    <location>
        <begin position="16"/>
        <end position="220"/>
    </location>
</feature>
<dbReference type="Pfam" id="PF01738">
    <property type="entry name" value="DLH"/>
    <property type="match status" value="1"/>
</dbReference>
<dbReference type="RefSeq" id="WP_190705866.1">
    <property type="nucleotide sequence ID" value="NZ_JAMPKX010000006.1"/>
</dbReference>
<evidence type="ECO:0000313" key="2">
    <source>
        <dbReference type="EMBL" id="MEP0948230.1"/>
    </source>
</evidence>
<dbReference type="GO" id="GO:0016787">
    <property type="term" value="F:hydrolase activity"/>
    <property type="evidence" value="ECO:0007669"/>
    <property type="project" value="UniProtKB-KW"/>
</dbReference>
<dbReference type="Proteomes" id="UP001482513">
    <property type="component" value="Unassembled WGS sequence"/>
</dbReference>
<accession>A0ABV0K6T2</accession>
<evidence type="ECO:0000313" key="3">
    <source>
        <dbReference type="Proteomes" id="UP001482513"/>
    </source>
</evidence>
<dbReference type="InterPro" id="IPR051049">
    <property type="entry name" value="Dienelactone_hydrolase-like"/>
</dbReference>
<organism evidence="2 3">
    <name type="scientific">Leptolyngbya subtilissima DQ-A4</name>
    <dbReference type="NCBI Taxonomy" id="2933933"/>
    <lineage>
        <taxon>Bacteria</taxon>
        <taxon>Bacillati</taxon>
        <taxon>Cyanobacteriota</taxon>
        <taxon>Cyanophyceae</taxon>
        <taxon>Leptolyngbyales</taxon>
        <taxon>Leptolyngbyaceae</taxon>
        <taxon>Leptolyngbya group</taxon>
        <taxon>Leptolyngbya</taxon>
    </lineage>
</organism>
<keyword evidence="2" id="KW-0378">Hydrolase</keyword>
<proteinExistence type="predicted"/>
<sequence>MGDMISFKRPDGQSCQGYYVEPASGSTAPGIVVIQEWWGLNNQIKGVADQLVQQGYRVLVPDLYKGEVTVETAEAEHLMGELDFGDAATQNIRGAVQHLKATSPKVAVMGYCMGGALTVLAAVYAPETDVAISWYGVPPAEAADVSTIAIPFQGHFAQQDEFFSPDAVKAFEARLQEGGVNYESYWYDAHHAFGNENNDIHDPEATQLAWERSLTFLATHLA</sequence>
<protein>
    <submittedName>
        <fullName evidence="2">Dienelactone hydrolase family protein</fullName>
    </submittedName>
</protein>
<dbReference type="EMBL" id="JAMPKX010000006">
    <property type="protein sequence ID" value="MEP0948230.1"/>
    <property type="molecule type" value="Genomic_DNA"/>
</dbReference>
<evidence type="ECO:0000259" key="1">
    <source>
        <dbReference type="Pfam" id="PF01738"/>
    </source>
</evidence>